<evidence type="ECO:0000313" key="2">
    <source>
        <dbReference type="EMBL" id="KDQ10807.1"/>
    </source>
</evidence>
<sequence length="550" mass="61385">MLTSSHVSHVPTVFDTNTMSNTDKSSPLNINVKATMAKVASRSSAKFSGLFKSGAKKVKDIDNNAQLKSHHFTPRSHNSMPISNSPSPKKSARLFMPSVISNRIRRGTREYKGMEESVTQFSERTISLHSTTVSISASSDTTLAREESEVGNFKLEEVEFATAEAEVMAPLVNDLALSTLEDGEDAVSIRILVQSPTIPTLPNPNHADPIKSIAEPNGGSLSPPRNLATKKQREEHEPHAARMEEERRREHVCSVIEGELELMESPLQRFQREARAQLEENEVALSAEQDVPMQIRVQSFRQRMEEMREICRTPSPVQGDIPFPQIAMPVIPTLVYSLQVSPPNGEAEDPNESALEKARRRVRERHAAYIQTKQERGNVSSFSGVERAQTPLAQEDKEEATSDLERSEALRKRVARAWEAVEERHSIYESYKAVHFPSSPPMALRRATWDFEVEEAEVEGEEEDAETNESVVEITECAESDGDTTLVQSEASMTSELSSAPSVKSEVTVVEPEITSQRKGPRRKITKALRKLRRGIKSDIARLGSTFKKF</sequence>
<feature type="compositionally biased region" description="Basic and acidic residues" evidence="1">
    <location>
        <begin position="231"/>
        <end position="246"/>
    </location>
</feature>
<proteinExistence type="predicted"/>
<dbReference type="HOGENOM" id="CLU_495189_0_0_1"/>
<dbReference type="EMBL" id="KL198064">
    <property type="protein sequence ID" value="KDQ10807.1"/>
    <property type="molecule type" value="Genomic_DNA"/>
</dbReference>
<feature type="compositionally biased region" description="Polar residues" evidence="1">
    <location>
        <begin position="75"/>
        <end position="88"/>
    </location>
</feature>
<evidence type="ECO:0000256" key="1">
    <source>
        <dbReference type="SAM" id="MobiDB-lite"/>
    </source>
</evidence>
<organism evidence="2 3">
    <name type="scientific">Botryobasidium botryosum (strain FD-172 SS1)</name>
    <dbReference type="NCBI Taxonomy" id="930990"/>
    <lineage>
        <taxon>Eukaryota</taxon>
        <taxon>Fungi</taxon>
        <taxon>Dikarya</taxon>
        <taxon>Basidiomycota</taxon>
        <taxon>Agaricomycotina</taxon>
        <taxon>Agaricomycetes</taxon>
        <taxon>Cantharellales</taxon>
        <taxon>Botryobasidiaceae</taxon>
        <taxon>Botryobasidium</taxon>
    </lineage>
</organism>
<accession>A0A067MG23</accession>
<evidence type="ECO:0000313" key="3">
    <source>
        <dbReference type="Proteomes" id="UP000027195"/>
    </source>
</evidence>
<feature type="region of interest" description="Disordered" evidence="1">
    <location>
        <begin position="70"/>
        <end position="92"/>
    </location>
</feature>
<protein>
    <submittedName>
        <fullName evidence="2">Uncharacterized protein</fullName>
    </submittedName>
</protein>
<feature type="region of interest" description="Disordered" evidence="1">
    <location>
        <begin position="374"/>
        <end position="404"/>
    </location>
</feature>
<dbReference type="AlphaFoldDB" id="A0A067MG23"/>
<name>A0A067MG23_BOTB1</name>
<feature type="region of interest" description="Disordered" evidence="1">
    <location>
        <begin position="200"/>
        <end position="246"/>
    </location>
</feature>
<dbReference type="Proteomes" id="UP000027195">
    <property type="component" value="Unassembled WGS sequence"/>
</dbReference>
<dbReference type="InParanoid" id="A0A067MG23"/>
<keyword evidence="3" id="KW-1185">Reference proteome</keyword>
<reference evidence="3" key="1">
    <citation type="journal article" date="2014" name="Proc. Natl. Acad. Sci. U.S.A.">
        <title>Extensive sampling of basidiomycete genomes demonstrates inadequacy of the white-rot/brown-rot paradigm for wood decay fungi.</title>
        <authorList>
            <person name="Riley R."/>
            <person name="Salamov A.A."/>
            <person name="Brown D.W."/>
            <person name="Nagy L.G."/>
            <person name="Floudas D."/>
            <person name="Held B.W."/>
            <person name="Levasseur A."/>
            <person name="Lombard V."/>
            <person name="Morin E."/>
            <person name="Otillar R."/>
            <person name="Lindquist E.A."/>
            <person name="Sun H."/>
            <person name="LaButti K.M."/>
            <person name="Schmutz J."/>
            <person name="Jabbour D."/>
            <person name="Luo H."/>
            <person name="Baker S.E."/>
            <person name="Pisabarro A.G."/>
            <person name="Walton J.D."/>
            <person name="Blanchette R.A."/>
            <person name="Henrissat B."/>
            <person name="Martin F."/>
            <person name="Cullen D."/>
            <person name="Hibbett D.S."/>
            <person name="Grigoriev I.V."/>
        </authorList>
    </citation>
    <scope>NUCLEOTIDE SEQUENCE [LARGE SCALE GENOMIC DNA]</scope>
    <source>
        <strain evidence="3">FD-172 SS1</strain>
    </source>
</reference>
<gene>
    <name evidence="2" type="ORF">BOTBODRAFT_177876</name>
</gene>